<dbReference type="KEGG" id="cber:B5D82_15740"/>
<dbReference type="InterPro" id="IPR027354">
    <property type="entry name" value="YcgL_dom"/>
</dbReference>
<evidence type="ECO:0000256" key="1">
    <source>
        <dbReference type="HAMAP-Rule" id="MF_01866"/>
    </source>
</evidence>
<evidence type="ECO:0000313" key="3">
    <source>
        <dbReference type="EMBL" id="ASP49087.1"/>
    </source>
</evidence>
<protein>
    <recommendedName>
        <fullName evidence="1">YcgL domain-containing protein B5D82_15740</fullName>
    </recommendedName>
</protein>
<name>A0A222GB53_9GAMM</name>
<keyword evidence="4" id="KW-1185">Reference proteome</keyword>
<dbReference type="InterPro" id="IPR038068">
    <property type="entry name" value="YcgL-like_sf"/>
</dbReference>
<proteinExistence type="inferred from homology"/>
<dbReference type="Gene3D" id="3.10.510.20">
    <property type="entry name" value="YcgL domain"/>
    <property type="match status" value="1"/>
</dbReference>
<dbReference type="Proteomes" id="UP000202259">
    <property type="component" value="Chromosome"/>
</dbReference>
<evidence type="ECO:0000313" key="4">
    <source>
        <dbReference type="Proteomes" id="UP000202259"/>
    </source>
</evidence>
<sequence>MLCSVYKSSKKLQTYLYVNNRDDFSEVPDALMKMFGKPVMVTVLNLSSKVKLGFADLEKVKVSLADQGYYLQLTPQEEDMLKGHKASMNTAKNATTGKDDQGE</sequence>
<dbReference type="AlphaFoldDB" id="A0A222GB53"/>
<accession>A0A222GB53</accession>
<organism evidence="3 4">
    <name type="scientific">Cognaticolwellia beringensis</name>
    <dbReference type="NCBI Taxonomy" id="1967665"/>
    <lineage>
        <taxon>Bacteria</taxon>
        <taxon>Pseudomonadati</taxon>
        <taxon>Pseudomonadota</taxon>
        <taxon>Gammaproteobacteria</taxon>
        <taxon>Alteromonadales</taxon>
        <taxon>Colwelliaceae</taxon>
        <taxon>Cognaticolwellia</taxon>
    </lineage>
</organism>
<feature type="domain" description="YcgL" evidence="2">
    <location>
        <begin position="1"/>
        <end position="85"/>
    </location>
</feature>
<dbReference type="PANTHER" id="PTHR38109:SF1">
    <property type="entry name" value="PROTEIN YCGL"/>
    <property type="match status" value="1"/>
</dbReference>
<dbReference type="PANTHER" id="PTHR38109">
    <property type="entry name" value="PROTEIN YCGL"/>
    <property type="match status" value="1"/>
</dbReference>
<dbReference type="Pfam" id="PF05166">
    <property type="entry name" value="YcgL"/>
    <property type="match status" value="1"/>
</dbReference>
<dbReference type="RefSeq" id="WP_081152855.1">
    <property type="nucleotide sequence ID" value="NZ_CP020465.1"/>
</dbReference>
<dbReference type="PROSITE" id="PS51648">
    <property type="entry name" value="YCGL"/>
    <property type="match status" value="1"/>
</dbReference>
<gene>
    <name evidence="3" type="ORF">B5D82_15740</name>
</gene>
<dbReference type="HAMAP" id="MF_01866">
    <property type="entry name" value="UPF0745"/>
    <property type="match status" value="1"/>
</dbReference>
<dbReference type="OrthoDB" id="7062382at2"/>
<dbReference type="SUPFAM" id="SSF160191">
    <property type="entry name" value="YcgL-like"/>
    <property type="match status" value="1"/>
</dbReference>
<reference evidence="3 4" key="1">
    <citation type="submission" date="2017-08" db="EMBL/GenBank/DDBJ databases">
        <title>Complete genome of Colwellia sp. NB097-1, a psychrophile bacterium ioslated from Bering Sea.</title>
        <authorList>
            <person name="Chen X."/>
        </authorList>
    </citation>
    <scope>NUCLEOTIDE SEQUENCE [LARGE SCALE GENOMIC DNA]</scope>
    <source>
        <strain evidence="3 4">NB097-1</strain>
    </source>
</reference>
<evidence type="ECO:0000259" key="2">
    <source>
        <dbReference type="PROSITE" id="PS51648"/>
    </source>
</evidence>
<dbReference type="EMBL" id="CP020465">
    <property type="protein sequence ID" value="ASP49087.1"/>
    <property type="molecule type" value="Genomic_DNA"/>
</dbReference>